<sequence>MPELHDLMDDVRGDLTAVRLPPGDELRRRVRHRRQRAVAAVALATVVTAGAAAVAWPDRDPAPPPTISPTVSAEPVEIPRSALLRPEDVDAGPDTADEGADAFAPIRLDIMLELCVQQRSPALLAVSPRYSLSQSLLLGTEIDRPAQPFVLKQRAYRLSGPQAAAFLRDLRAATLACDGFTQTGVIERPDGTVEVRAEHRWSIVASGFAGDDSILVRHAGITRNAATGRVVEQMSEEFSAYLRVGDLVTVLIPRAGTTPDDLRRSATTAAQRLCGTADPPC</sequence>
<dbReference type="Proteomes" id="UP000624325">
    <property type="component" value="Unassembled WGS sequence"/>
</dbReference>
<dbReference type="RefSeq" id="WP_203708327.1">
    <property type="nucleotide sequence ID" value="NZ_BAAALU010000047.1"/>
</dbReference>
<proteinExistence type="predicted"/>
<protein>
    <recommendedName>
        <fullName evidence="4">PknH-like protein</fullName>
    </recommendedName>
</protein>
<keyword evidence="1" id="KW-0812">Transmembrane</keyword>
<evidence type="ECO:0000313" key="3">
    <source>
        <dbReference type="Proteomes" id="UP000624325"/>
    </source>
</evidence>
<keyword evidence="1" id="KW-0472">Membrane</keyword>
<comment type="caution">
    <text evidence="2">The sequence shown here is derived from an EMBL/GenBank/DDBJ whole genome shotgun (WGS) entry which is preliminary data.</text>
</comment>
<gene>
    <name evidence="2" type="ORF">Air01nite_76060</name>
</gene>
<feature type="transmembrane region" description="Helical" evidence="1">
    <location>
        <begin position="37"/>
        <end position="56"/>
    </location>
</feature>
<keyword evidence="3" id="KW-1185">Reference proteome</keyword>
<name>A0ABQ4CGB9_9ACTN</name>
<evidence type="ECO:0000256" key="1">
    <source>
        <dbReference type="SAM" id="Phobius"/>
    </source>
</evidence>
<organism evidence="2 3">
    <name type="scientific">Asanoa iriomotensis</name>
    <dbReference type="NCBI Taxonomy" id="234613"/>
    <lineage>
        <taxon>Bacteria</taxon>
        <taxon>Bacillati</taxon>
        <taxon>Actinomycetota</taxon>
        <taxon>Actinomycetes</taxon>
        <taxon>Micromonosporales</taxon>
        <taxon>Micromonosporaceae</taxon>
        <taxon>Asanoa</taxon>
    </lineage>
</organism>
<reference evidence="2 3" key="1">
    <citation type="submission" date="2021-01" db="EMBL/GenBank/DDBJ databases">
        <title>Whole genome shotgun sequence of Asanoa iriomotensis NBRC 100142.</title>
        <authorList>
            <person name="Komaki H."/>
            <person name="Tamura T."/>
        </authorList>
    </citation>
    <scope>NUCLEOTIDE SEQUENCE [LARGE SCALE GENOMIC DNA]</scope>
    <source>
        <strain evidence="2 3">NBRC 100142</strain>
    </source>
</reference>
<accession>A0ABQ4CGB9</accession>
<evidence type="ECO:0000313" key="2">
    <source>
        <dbReference type="EMBL" id="GIF61511.1"/>
    </source>
</evidence>
<dbReference type="EMBL" id="BONC01000109">
    <property type="protein sequence ID" value="GIF61511.1"/>
    <property type="molecule type" value="Genomic_DNA"/>
</dbReference>
<evidence type="ECO:0008006" key="4">
    <source>
        <dbReference type="Google" id="ProtNLM"/>
    </source>
</evidence>
<keyword evidence="1" id="KW-1133">Transmembrane helix</keyword>